<organism evidence="1 2">
    <name type="scientific">Ascoidea rubescens DSM 1968</name>
    <dbReference type="NCBI Taxonomy" id="1344418"/>
    <lineage>
        <taxon>Eukaryota</taxon>
        <taxon>Fungi</taxon>
        <taxon>Dikarya</taxon>
        <taxon>Ascomycota</taxon>
        <taxon>Saccharomycotina</taxon>
        <taxon>Saccharomycetes</taxon>
        <taxon>Ascoideaceae</taxon>
        <taxon>Ascoidea</taxon>
    </lineage>
</organism>
<sequence length="123" mass="14287">MFEKSLMNISQVITYDYYLTEFSQMISFQRLPYIEVIAGTSSAYSNVFAYAELEYVYFLNGTQRRELVTNYLECYTNPTSNSLQFKAKLSSAIVYKKGRYLIKLHCYKDGDLIGSREGVFQVV</sequence>
<reference evidence="2" key="1">
    <citation type="submission" date="2016-05" db="EMBL/GenBank/DDBJ databases">
        <title>Comparative genomics of biotechnologically important yeasts.</title>
        <authorList>
            <consortium name="DOE Joint Genome Institute"/>
            <person name="Riley R."/>
            <person name="Haridas S."/>
            <person name="Wolfe K.H."/>
            <person name="Lopes M.R."/>
            <person name="Hittinger C.T."/>
            <person name="Goker M."/>
            <person name="Salamov A."/>
            <person name="Wisecaver J."/>
            <person name="Long T.M."/>
            <person name="Aerts A.L."/>
            <person name="Barry K."/>
            <person name="Choi C."/>
            <person name="Clum A."/>
            <person name="Coughlan A.Y."/>
            <person name="Deshpande S."/>
            <person name="Douglass A.P."/>
            <person name="Hanson S.J."/>
            <person name="Klenk H.-P."/>
            <person name="Labutti K."/>
            <person name="Lapidus A."/>
            <person name="Lindquist E."/>
            <person name="Lipzen A."/>
            <person name="Meier-Kolthoff J.P."/>
            <person name="Ohm R.A."/>
            <person name="Otillar R.P."/>
            <person name="Pangilinan J."/>
            <person name="Peng Y."/>
            <person name="Rokas A."/>
            <person name="Rosa C.A."/>
            <person name="Scheuner C."/>
            <person name="Sibirny A.A."/>
            <person name="Slot J.C."/>
            <person name="Stielow J.B."/>
            <person name="Sun H."/>
            <person name="Kurtzman C.P."/>
            <person name="Blackwell M."/>
            <person name="Grigoriev I.V."/>
            <person name="Jeffries T.W."/>
        </authorList>
    </citation>
    <scope>NUCLEOTIDE SEQUENCE [LARGE SCALE GENOMIC DNA]</scope>
    <source>
        <strain evidence="2">DSM 1968</strain>
    </source>
</reference>
<dbReference type="InParanoid" id="A0A1D2VS44"/>
<accession>A0A1D2VS44</accession>
<gene>
    <name evidence="1" type="ORF">ASCRUDRAFT_6242</name>
</gene>
<dbReference type="RefSeq" id="XP_020050727.1">
    <property type="nucleotide sequence ID" value="XM_020191301.1"/>
</dbReference>
<dbReference type="Proteomes" id="UP000095038">
    <property type="component" value="Unassembled WGS sequence"/>
</dbReference>
<evidence type="ECO:0000313" key="1">
    <source>
        <dbReference type="EMBL" id="ODV64420.1"/>
    </source>
</evidence>
<dbReference type="AlphaFoldDB" id="A0A1D2VS44"/>
<name>A0A1D2VS44_9ASCO</name>
<proteinExistence type="predicted"/>
<dbReference type="GeneID" id="30964937"/>
<dbReference type="EMBL" id="KV454475">
    <property type="protein sequence ID" value="ODV64420.1"/>
    <property type="molecule type" value="Genomic_DNA"/>
</dbReference>
<evidence type="ECO:0000313" key="2">
    <source>
        <dbReference type="Proteomes" id="UP000095038"/>
    </source>
</evidence>
<protein>
    <submittedName>
        <fullName evidence="1">Uncharacterized protein</fullName>
    </submittedName>
</protein>
<keyword evidence="2" id="KW-1185">Reference proteome</keyword>